<dbReference type="SMART" id="SM00471">
    <property type="entry name" value="HDc"/>
    <property type="match status" value="1"/>
</dbReference>
<organism evidence="2 3">
    <name type="scientific">Soehngenia longivitae</name>
    <dbReference type="NCBI Taxonomy" id="2562294"/>
    <lineage>
        <taxon>Bacteria</taxon>
        <taxon>Bacillati</taxon>
        <taxon>Bacillota</taxon>
        <taxon>Tissierellia</taxon>
        <taxon>Tissierellales</taxon>
        <taxon>Tissierellaceae</taxon>
        <taxon>Soehngenia</taxon>
    </lineage>
</organism>
<protein>
    <submittedName>
        <fullName evidence="2">HD domain-containing protein</fullName>
    </submittedName>
</protein>
<dbReference type="InterPro" id="IPR006675">
    <property type="entry name" value="HDIG_dom"/>
</dbReference>
<accession>A0A4Z0D0Y2</accession>
<dbReference type="AlphaFoldDB" id="A0A4Z0D0Y2"/>
<evidence type="ECO:0000259" key="1">
    <source>
        <dbReference type="PROSITE" id="PS51831"/>
    </source>
</evidence>
<evidence type="ECO:0000313" key="2">
    <source>
        <dbReference type="EMBL" id="TFZ39167.1"/>
    </source>
</evidence>
<dbReference type="Gene3D" id="1.10.3210.50">
    <property type="match status" value="1"/>
</dbReference>
<dbReference type="PROSITE" id="PS51831">
    <property type="entry name" value="HD"/>
    <property type="match status" value="1"/>
</dbReference>
<dbReference type="InterPro" id="IPR003607">
    <property type="entry name" value="HD/PDEase_dom"/>
</dbReference>
<dbReference type="EMBL" id="SRIB01000019">
    <property type="protein sequence ID" value="TFZ39167.1"/>
    <property type="molecule type" value="Genomic_DNA"/>
</dbReference>
<name>A0A4Z0D0Y2_9FIRM</name>
<proteinExistence type="predicted"/>
<evidence type="ECO:0000313" key="3">
    <source>
        <dbReference type="Proteomes" id="UP000298381"/>
    </source>
</evidence>
<gene>
    <name evidence="2" type="ORF">E4100_09050</name>
</gene>
<reference evidence="2 3" key="1">
    <citation type="submission" date="2019-03" db="EMBL/GenBank/DDBJ databases">
        <title>Draft genome sequence data and analysis of a Fermenting Bacterium, Soehngenia longevitae strain 1933PT, isolated from petroleum reservoir in Azerbaijan.</title>
        <authorList>
            <person name="Grouzdev D.S."/>
            <person name="Bidzhieva S.K."/>
            <person name="Sokolova D.S."/>
            <person name="Tourova T.P."/>
            <person name="Poltaraus A.B."/>
            <person name="Nazina T.N."/>
        </authorList>
    </citation>
    <scope>NUCLEOTIDE SEQUENCE [LARGE SCALE GENOMIC DNA]</scope>
    <source>
        <strain evidence="2 3">1933P</strain>
    </source>
</reference>
<dbReference type="Proteomes" id="UP000298381">
    <property type="component" value="Unassembled WGS sequence"/>
</dbReference>
<dbReference type="SUPFAM" id="SSF109604">
    <property type="entry name" value="HD-domain/PDEase-like"/>
    <property type="match status" value="1"/>
</dbReference>
<dbReference type="NCBIfam" id="TIGR00277">
    <property type="entry name" value="HDIG"/>
    <property type="match status" value="1"/>
</dbReference>
<dbReference type="CDD" id="cd00077">
    <property type="entry name" value="HDc"/>
    <property type="match status" value="1"/>
</dbReference>
<dbReference type="Pfam" id="PF01966">
    <property type="entry name" value="HD"/>
    <property type="match status" value="1"/>
</dbReference>
<dbReference type="OrthoDB" id="9797344at2"/>
<feature type="domain" description="HD" evidence="1">
    <location>
        <begin position="11"/>
        <end position="116"/>
    </location>
</feature>
<keyword evidence="3" id="KW-1185">Reference proteome</keyword>
<sequence>MRKHNSDQAHDIDHIFRVLYLAIEIANDEENVDMDVLIAASLLHDIGRKAQLKNKNIDHAKKGARMAKKFLLDNDYSEEFAKKVSNCIKKHSFRSDNPPITLEEKILFDADKLDVLGAIGIARTIMYQTQTHSNLYNLDEEGNLIHGEDDKNNSFLHEYKYKIEKVAEKLYTKKAKEIASKRMKIAQLYYDSLIEELEETYKGKMLIKKII</sequence>
<comment type="caution">
    <text evidence="2">The sequence shown here is derived from an EMBL/GenBank/DDBJ whole genome shotgun (WGS) entry which is preliminary data.</text>
</comment>
<dbReference type="InterPro" id="IPR006674">
    <property type="entry name" value="HD_domain"/>
</dbReference>
<dbReference type="PANTHER" id="PTHR33594">
    <property type="entry name" value="SUPERFAMILY HYDROLASE, PUTATIVE (AFU_ORTHOLOGUE AFUA_1G03035)-RELATED"/>
    <property type="match status" value="1"/>
</dbReference>
<dbReference type="PANTHER" id="PTHR33594:SF1">
    <property type="entry name" value="HD_PDEASE DOMAIN-CONTAINING PROTEIN"/>
    <property type="match status" value="1"/>
</dbReference>